<gene>
    <name evidence="2" type="ORF">CWC05_11850</name>
</gene>
<dbReference type="SMART" id="SM00028">
    <property type="entry name" value="TPR"/>
    <property type="match status" value="4"/>
</dbReference>
<dbReference type="SUPFAM" id="SSF48452">
    <property type="entry name" value="TPR-like"/>
    <property type="match status" value="1"/>
</dbReference>
<reference evidence="3" key="2">
    <citation type="submission" date="2019-06" db="EMBL/GenBank/DDBJ databases">
        <title>Co-occurence of chitin degradation, pigmentation and bioactivity in marine Pseudoalteromonas.</title>
        <authorList>
            <person name="Sonnenschein E.C."/>
            <person name="Bech P.K."/>
        </authorList>
    </citation>
    <scope>NUCLEOTIDE SEQUENCE [LARGE SCALE GENOMIC DNA]</scope>
    <source>
        <strain evidence="3">S2897</strain>
    </source>
</reference>
<dbReference type="PANTHER" id="PTHR12788:SF10">
    <property type="entry name" value="PROTEIN-TYROSINE SULFOTRANSFERASE"/>
    <property type="match status" value="1"/>
</dbReference>
<dbReference type="Proteomes" id="UP000305874">
    <property type="component" value="Unassembled WGS sequence"/>
</dbReference>
<dbReference type="Gene3D" id="1.25.40.10">
    <property type="entry name" value="Tetratricopeptide repeat domain"/>
    <property type="match status" value="1"/>
</dbReference>
<evidence type="ECO:0000313" key="3">
    <source>
        <dbReference type="Proteomes" id="UP000305874"/>
    </source>
</evidence>
<protein>
    <submittedName>
        <fullName evidence="2">Uncharacterized protein</fullName>
    </submittedName>
</protein>
<dbReference type="AlphaFoldDB" id="A0A5S3Z352"/>
<organism evidence="2 3">
    <name type="scientific">Pseudoalteromonas ruthenica</name>
    <dbReference type="NCBI Taxonomy" id="151081"/>
    <lineage>
        <taxon>Bacteria</taxon>
        <taxon>Pseudomonadati</taxon>
        <taxon>Pseudomonadota</taxon>
        <taxon>Gammaproteobacteria</taxon>
        <taxon>Alteromonadales</taxon>
        <taxon>Pseudoalteromonadaceae</taxon>
        <taxon>Pseudoalteromonas</taxon>
    </lineage>
</organism>
<reference evidence="2 3" key="1">
    <citation type="submission" date="2017-12" db="EMBL/GenBank/DDBJ databases">
        <authorList>
            <person name="Paulsen S."/>
            <person name="Gram L.K."/>
        </authorList>
    </citation>
    <scope>NUCLEOTIDE SEQUENCE [LARGE SCALE GENOMIC DNA]</scope>
    <source>
        <strain evidence="2 3">S2897</strain>
    </source>
</reference>
<dbReference type="Pfam" id="PF14559">
    <property type="entry name" value="TPR_19"/>
    <property type="match status" value="1"/>
</dbReference>
<dbReference type="InterPro" id="IPR026634">
    <property type="entry name" value="TPST-like"/>
</dbReference>
<evidence type="ECO:0000313" key="2">
    <source>
        <dbReference type="EMBL" id="TMP86704.1"/>
    </source>
</evidence>
<dbReference type="InterPro" id="IPR011990">
    <property type="entry name" value="TPR-like_helical_dom_sf"/>
</dbReference>
<accession>A0A5S3Z352</accession>
<dbReference type="Gene3D" id="3.40.50.300">
    <property type="entry name" value="P-loop containing nucleotide triphosphate hydrolases"/>
    <property type="match status" value="1"/>
</dbReference>
<dbReference type="Pfam" id="PF13469">
    <property type="entry name" value="Sulfotransfer_3"/>
    <property type="match status" value="1"/>
</dbReference>
<dbReference type="PANTHER" id="PTHR12788">
    <property type="entry name" value="PROTEIN-TYROSINE SULFOTRANSFERASE 2"/>
    <property type="match status" value="1"/>
</dbReference>
<name>A0A5S3Z352_9GAMM</name>
<dbReference type="RefSeq" id="WP_138548343.1">
    <property type="nucleotide sequence ID" value="NZ_PNCG01000011.1"/>
</dbReference>
<keyword evidence="1" id="KW-0808">Transferase</keyword>
<dbReference type="EMBL" id="PNCG01000011">
    <property type="protein sequence ID" value="TMP86704.1"/>
    <property type="molecule type" value="Genomic_DNA"/>
</dbReference>
<sequence length="496" mass="56696">MTILERANQLLSENKLKEAEFHFKSALEADPNQGEALFGLGRIAIRLEKYPQAVYLLQKACQRLPKVLDPLFALADAFDGLEKRSDAYEVLHYCTKIAPHNGESFYRLALHHLTYGYIKKAKQALLNGLGCPDHPVTPYIYYELSQLKGNNVTSKQIAHMHTLLSASRSTQAKVVLHYSLAKSYHNSGDKTQAFAHYRLANEMQYTLCTPLGEGFEQYINTLIAQFSTTFIAEQQDTLKASFIPVFIVGMPRTGSTLLEQMLCQHPSIASLGENDVISAKLMAYLGAVNEAPFPQCMANTNTDIRNRLRQMYVDELTKHQLAHRVVINKLPANFQALGAIQTLMPNAVFIDLRRNFQPMAWSVFCHYFGANEPFFCHMDTLARYYEGYDNLMQHWRDTLGENLITIHYEQLVQEPEQSLRKIFSKLELSYTQQCLRYFESHHAVTTLSRHQVREPVYKDANKAYKEYEQAFSECFSRSVKTRPVHPETDPAALGDE</sequence>
<dbReference type="InterPro" id="IPR019734">
    <property type="entry name" value="TPR_rpt"/>
</dbReference>
<dbReference type="SUPFAM" id="SSF52540">
    <property type="entry name" value="P-loop containing nucleoside triphosphate hydrolases"/>
    <property type="match status" value="1"/>
</dbReference>
<dbReference type="GO" id="GO:0008476">
    <property type="term" value="F:protein-tyrosine sulfotransferase activity"/>
    <property type="evidence" value="ECO:0007669"/>
    <property type="project" value="InterPro"/>
</dbReference>
<dbReference type="InterPro" id="IPR027417">
    <property type="entry name" value="P-loop_NTPase"/>
</dbReference>
<comment type="caution">
    <text evidence="2">The sequence shown here is derived from an EMBL/GenBank/DDBJ whole genome shotgun (WGS) entry which is preliminary data.</text>
</comment>
<evidence type="ECO:0000256" key="1">
    <source>
        <dbReference type="ARBA" id="ARBA00022679"/>
    </source>
</evidence>
<proteinExistence type="predicted"/>